<dbReference type="GO" id="GO:0003700">
    <property type="term" value="F:DNA-binding transcription factor activity"/>
    <property type="evidence" value="ECO:0007669"/>
    <property type="project" value="InterPro"/>
</dbReference>
<evidence type="ECO:0000313" key="6">
    <source>
        <dbReference type="Proteomes" id="UP000700706"/>
    </source>
</evidence>
<dbReference type="PANTHER" id="PTHR43537:SF51">
    <property type="entry name" value="HTH-TYPE TRANSCRIPTIONAL REGULATOR LGOR-RELATED"/>
    <property type="match status" value="1"/>
</dbReference>
<dbReference type="SMART" id="SM00345">
    <property type="entry name" value="HTH_GNTR"/>
    <property type="match status" value="1"/>
</dbReference>
<evidence type="ECO:0000313" key="5">
    <source>
        <dbReference type="EMBL" id="MBW8728577.1"/>
    </source>
</evidence>
<comment type="caution">
    <text evidence="5">The sequence shown here is derived from an EMBL/GenBank/DDBJ whole genome shotgun (WGS) entry which is preliminary data.</text>
</comment>
<dbReference type="SMART" id="SM00895">
    <property type="entry name" value="FCD"/>
    <property type="match status" value="1"/>
</dbReference>
<dbReference type="InterPro" id="IPR000524">
    <property type="entry name" value="Tscrpt_reg_HTH_GntR"/>
</dbReference>
<evidence type="ECO:0000256" key="3">
    <source>
        <dbReference type="ARBA" id="ARBA00023163"/>
    </source>
</evidence>
<proteinExistence type="predicted"/>
<evidence type="ECO:0000256" key="2">
    <source>
        <dbReference type="ARBA" id="ARBA00023125"/>
    </source>
</evidence>
<dbReference type="InterPro" id="IPR008920">
    <property type="entry name" value="TF_FadR/GntR_C"/>
</dbReference>
<keyword evidence="3" id="KW-0804">Transcription</keyword>
<evidence type="ECO:0000256" key="1">
    <source>
        <dbReference type="ARBA" id="ARBA00023015"/>
    </source>
</evidence>
<dbReference type="EMBL" id="JAEKLZ010000426">
    <property type="protein sequence ID" value="MBW8728577.1"/>
    <property type="molecule type" value="Genomic_DNA"/>
</dbReference>
<dbReference type="Proteomes" id="UP000700706">
    <property type="component" value="Unassembled WGS sequence"/>
</dbReference>
<dbReference type="SUPFAM" id="SSF46785">
    <property type="entry name" value="Winged helix' DNA-binding domain"/>
    <property type="match status" value="1"/>
</dbReference>
<dbReference type="SUPFAM" id="SSF48008">
    <property type="entry name" value="GntR ligand-binding domain-like"/>
    <property type="match status" value="1"/>
</dbReference>
<dbReference type="Gene3D" id="1.20.120.530">
    <property type="entry name" value="GntR ligand-binding domain-like"/>
    <property type="match status" value="1"/>
</dbReference>
<sequence length="219" mass="24854">MSAEKHLTLRERIRDELVRMIVSGELPAGAAIDEKKLVERLSTSRTPFREAIGTLEREGLIEIRPYRGFFVRQLSRKDVEDLYDLRETLEAMAAKRAVERASDGDIDRLSAMLDRAVQALRADDMAAYAAEDRRFHEFIAELSDNHALVDTLSRLALQIQMCRVIANRSRDFAERAADERDRILGAFRQRDAGLAARLMAEHIADVRQSVMVQLMAEAG</sequence>
<protein>
    <submittedName>
        <fullName evidence="5">GntR family transcriptional regulator</fullName>
    </submittedName>
</protein>
<accession>A0A952FNW9</accession>
<dbReference type="InterPro" id="IPR011711">
    <property type="entry name" value="GntR_C"/>
</dbReference>
<dbReference type="GO" id="GO:0003677">
    <property type="term" value="F:DNA binding"/>
    <property type="evidence" value="ECO:0007669"/>
    <property type="project" value="UniProtKB-KW"/>
</dbReference>
<dbReference type="InterPro" id="IPR036390">
    <property type="entry name" value="WH_DNA-bd_sf"/>
</dbReference>
<organism evidence="5 6">
    <name type="scientific">Inquilinus limosus</name>
    <dbReference type="NCBI Taxonomy" id="171674"/>
    <lineage>
        <taxon>Bacteria</taxon>
        <taxon>Pseudomonadati</taxon>
        <taxon>Pseudomonadota</taxon>
        <taxon>Alphaproteobacteria</taxon>
        <taxon>Rhodospirillales</taxon>
        <taxon>Rhodospirillaceae</taxon>
        <taxon>Inquilinus</taxon>
    </lineage>
</organism>
<keyword evidence="1" id="KW-0805">Transcription regulation</keyword>
<dbReference type="Gene3D" id="1.10.10.10">
    <property type="entry name" value="Winged helix-like DNA-binding domain superfamily/Winged helix DNA-binding domain"/>
    <property type="match status" value="1"/>
</dbReference>
<dbReference type="CDD" id="cd07377">
    <property type="entry name" value="WHTH_GntR"/>
    <property type="match status" value="1"/>
</dbReference>
<feature type="domain" description="HTH gntR-type" evidence="4">
    <location>
        <begin position="7"/>
        <end position="74"/>
    </location>
</feature>
<evidence type="ECO:0000259" key="4">
    <source>
        <dbReference type="PROSITE" id="PS50949"/>
    </source>
</evidence>
<reference evidence="5" key="1">
    <citation type="submission" date="2020-06" db="EMBL/GenBank/DDBJ databases">
        <title>Stable isotope informed genome-resolved metagenomics uncovers potential trophic interactions in rhizosphere soil.</title>
        <authorList>
            <person name="Starr E.P."/>
            <person name="Shi S."/>
            <person name="Blazewicz S.J."/>
            <person name="Koch B.J."/>
            <person name="Probst A.J."/>
            <person name="Hungate B.A."/>
            <person name="Pett-Ridge J."/>
            <person name="Firestone M.K."/>
            <person name="Banfield J.F."/>
        </authorList>
    </citation>
    <scope>NUCLEOTIDE SEQUENCE</scope>
    <source>
        <strain evidence="5">YM_69_17</strain>
    </source>
</reference>
<dbReference type="PANTHER" id="PTHR43537">
    <property type="entry name" value="TRANSCRIPTIONAL REGULATOR, GNTR FAMILY"/>
    <property type="match status" value="1"/>
</dbReference>
<dbReference type="InterPro" id="IPR036388">
    <property type="entry name" value="WH-like_DNA-bd_sf"/>
</dbReference>
<dbReference type="AlphaFoldDB" id="A0A952FNW9"/>
<keyword evidence="2" id="KW-0238">DNA-binding</keyword>
<name>A0A952FNW9_9PROT</name>
<dbReference type="Pfam" id="PF07729">
    <property type="entry name" value="FCD"/>
    <property type="match status" value="1"/>
</dbReference>
<dbReference type="Pfam" id="PF00392">
    <property type="entry name" value="GntR"/>
    <property type="match status" value="1"/>
</dbReference>
<gene>
    <name evidence="5" type="ORF">JF625_25960</name>
</gene>
<dbReference type="PROSITE" id="PS50949">
    <property type="entry name" value="HTH_GNTR"/>
    <property type="match status" value="1"/>
</dbReference>